<dbReference type="SMART" id="SM01419">
    <property type="entry name" value="Thiol-ester_cl"/>
    <property type="match status" value="1"/>
</dbReference>
<dbReference type="Pfam" id="PF07678">
    <property type="entry name" value="TED_complement"/>
    <property type="match status" value="1"/>
</dbReference>
<reference evidence="5" key="1">
    <citation type="submission" date="2021-11" db="EMBL/GenBank/DDBJ databases">
        <authorList>
            <person name="Rodrigo-Torres L."/>
            <person name="Arahal R. D."/>
            <person name="Lucena T."/>
        </authorList>
    </citation>
    <scope>NUCLEOTIDE SEQUENCE</scope>
    <source>
        <strain evidence="5">CECT 7929</strain>
    </source>
</reference>
<dbReference type="InterPro" id="IPR011626">
    <property type="entry name" value="Alpha-macroglobulin_TED"/>
</dbReference>
<dbReference type="Pfam" id="PF17973">
    <property type="entry name" value="bMG10"/>
    <property type="match status" value="1"/>
</dbReference>
<dbReference type="SMART" id="SM01360">
    <property type="entry name" value="A2M"/>
    <property type="match status" value="1"/>
</dbReference>
<dbReference type="Pfam" id="PF17972">
    <property type="entry name" value="bMG5"/>
    <property type="match status" value="1"/>
</dbReference>
<dbReference type="InterPro" id="IPR008930">
    <property type="entry name" value="Terpenoid_cyclase/PrenylTrfase"/>
</dbReference>
<dbReference type="SUPFAM" id="SSF48239">
    <property type="entry name" value="Terpenoid cyclases/Protein prenyltransferases"/>
    <property type="match status" value="1"/>
</dbReference>
<comment type="caution">
    <text evidence="5">The sequence shown here is derived from an EMBL/GenBank/DDBJ whole genome shotgun (WGS) entry which is preliminary data.</text>
</comment>
<dbReference type="Pfam" id="PF01835">
    <property type="entry name" value="MG2"/>
    <property type="match status" value="1"/>
</dbReference>
<keyword evidence="6" id="KW-1185">Reference proteome</keyword>
<dbReference type="SMART" id="SM01359">
    <property type="entry name" value="A2M_N_2"/>
    <property type="match status" value="1"/>
</dbReference>
<dbReference type="InterPro" id="IPR041462">
    <property type="entry name" value="Bact_A2M_MG6"/>
</dbReference>
<dbReference type="InterPro" id="IPR047565">
    <property type="entry name" value="Alpha-macroglob_thiol-ester_cl"/>
</dbReference>
<dbReference type="InterPro" id="IPR041203">
    <property type="entry name" value="Bact_A2M_MG5"/>
</dbReference>
<dbReference type="InterPro" id="IPR011625">
    <property type="entry name" value="A2M_N_BRD"/>
</dbReference>
<dbReference type="Pfam" id="PF00207">
    <property type="entry name" value="A2M"/>
    <property type="match status" value="1"/>
</dbReference>
<dbReference type="Gene3D" id="2.60.40.1930">
    <property type="match status" value="1"/>
</dbReference>
<evidence type="ECO:0000259" key="4">
    <source>
        <dbReference type="SMART" id="SM01360"/>
    </source>
</evidence>
<dbReference type="InterPro" id="IPR051802">
    <property type="entry name" value="YfhM-like"/>
</dbReference>
<accession>A0ABM8ZXS1</accession>
<dbReference type="Pfam" id="PF07703">
    <property type="entry name" value="A2M_BRD"/>
    <property type="match status" value="1"/>
</dbReference>
<evidence type="ECO:0000259" key="3">
    <source>
        <dbReference type="SMART" id="SM01359"/>
    </source>
</evidence>
<keyword evidence="2" id="KW-0732">Signal</keyword>
<feature type="domain" description="Alpha-2-macroglobulin" evidence="4">
    <location>
        <begin position="918"/>
        <end position="1005"/>
    </location>
</feature>
<dbReference type="RefSeq" id="WP_237468438.1">
    <property type="nucleotide sequence ID" value="NZ_CAKLDI010000002.1"/>
</dbReference>
<dbReference type="EMBL" id="CAKLDI010000002">
    <property type="protein sequence ID" value="CAH0535523.1"/>
    <property type="molecule type" value="Genomic_DNA"/>
</dbReference>
<organism evidence="5 6">
    <name type="scientific">Vibrio stylophorae</name>
    <dbReference type="NCBI Taxonomy" id="659351"/>
    <lineage>
        <taxon>Bacteria</taxon>
        <taxon>Pseudomonadati</taxon>
        <taxon>Pseudomonadota</taxon>
        <taxon>Gammaproteobacteria</taxon>
        <taxon>Vibrionales</taxon>
        <taxon>Vibrionaceae</taxon>
        <taxon>Vibrio</taxon>
    </lineage>
</organism>
<evidence type="ECO:0000313" key="5">
    <source>
        <dbReference type="EMBL" id="CAH0535523.1"/>
    </source>
</evidence>
<dbReference type="Proteomes" id="UP000838672">
    <property type="component" value="Unassembled WGS sequence"/>
</dbReference>
<comment type="similarity">
    <text evidence="1">Belongs to the protease inhibitor I39 (alpha-2-macroglobulin) family. Bacterial alpha-2-macroglobulin subfamily.</text>
</comment>
<evidence type="ECO:0000313" key="6">
    <source>
        <dbReference type="Proteomes" id="UP000838672"/>
    </source>
</evidence>
<feature type="signal peptide" evidence="2">
    <location>
        <begin position="1"/>
        <end position="35"/>
    </location>
</feature>
<name>A0ABM8ZXS1_9VIBR</name>
<dbReference type="InterPro" id="IPR041246">
    <property type="entry name" value="Bact_MG10"/>
</dbReference>
<dbReference type="Pfam" id="PF17962">
    <property type="entry name" value="bMG6"/>
    <property type="match status" value="1"/>
</dbReference>
<sequence>MTNHSPHSLMTNLAKSCWQWMLLLLCFATSSQVLAGEPSYMGTTLYQNQTVLNVYLSEPESTRSVNDQFSVYQNDKPISGRWEAVDDTNLNFVFTNVSLDQKYELYYLKDDKDNEQKQTVAVGKEEPSVRTLGMGPWAPISGDNAIGIETMNADAVVVEYLEVQQPAALLSRMYAGSNADMWDLRSNKRYFKSVYTQRYAVGGEVNQYARHRLAIPEQLKNGWYLAVITVAGQFGGGQSQAIAHVLRSDLAIHLRSGMATSEQHGWVYSHQTKAMIKGGTLSVWDRKGKRFDSPINDDGFFEFNNDLKYDEIVMVTDKSGNQTLLAMREVPLDLSDQKVHGRIYRDLEAFAFSNRNLLMPGDNLPLHALLRDADGKRAKDQRLTLEVKGPTGDKYLTTTLTPDSNGLYYHNIQFNRDAKLGQWTASLYADINHAPLTTYNFQIQEFEPERMDMTLTPTAMQLEQMQTQKVALSGRYLFGAPANGNTVKSSVGFNENLMPFQKHPQLGENSQGGLNWYVGHQSSLEERYQRLDDITLDKEGQGSLSIRYAGKKAHTSVINASLDTSLLEAGGASINRSITYQLWPHATMPAIQPQQKSVSEGSMPAFALANINPEGQFVAGKVRVTFLEDISGYYWTYSDESGWEVFRQEGYRPLDVKTMSLGANADTLYHAPVQWGDYLLRVEDLDSGAVTEYRFYAGWHASDSQIPLKPLNLDLKLEKPSYQGAQKTNVEINVPFDGLLLVTIEADRVLMQKQMPVKAGKNTIPLSVKDWQRHDLYVTAMLLGQSSTAQPRRAFGITPLILDRQDRKLDVTINAPARAKPNRALPLTIDVAGLDRNEKAWVVLSMVDRGIQNMSRYQIPNPYSFLFNQRQYGFDLRDYYGRQYEATPDPFAQPRSGGDAMLASMRNERDRAERKTIVLMAAPVEVKNGKAVVEMQLPDFNGEAEVVAMVWSDKKVGVADLSLPIADTVVAELQIPKLVVPGDQSHVTINLHNTLDQALPVKVMLNADGSLHFGENKREQSFELTLDAKGSWSSTVPLSANFSDSTATLSLSVDNLEKVDDTLSQVDIRRSWSLPVRPLSINTVYRQSQTIDPQQSYTPKLNTPVLAGTKQQLVLSAAPYIDGQQALSSLLRYPYGCAEQTTSRAFPWLLTANSAEVKQSVLLTDLAKQQTDYLKGKSTQNQQDLIRQSVNRLKDFQLGNGGFSLWENDSESPWLTAYITDFLIQADAQYPNMVSEEMLKRAKNRLLRYTQGEGRFENKNERLTTQIYAAYLLKSSAAELNRIRKGQNLMPNKLAQAQMAAAYYYAGDSSSGDLLVSMLGYSKRNYQQGYYYDYGSDLRDLAGAIDILANLQQSGTATDMSQYINDLMVKLNRERNQRNWLSTQENRVIVQAAIASERLRQQPISFEINGKTVESKGLYITDFDQNTQVKAKDKSVFASAMVSGYPVEIRNESTVKYAKAARDIYYLDGRKWNGESVAIGERLVVVVQLDLKETLRDPMIIDRIPAGFIALNPALQQGVRLDTIRHGDELIAKDSWTGAYQAYMDDRYVVSGESLRYKTKVSYMIQAQVPGTFQFSPIFVEAMYDPDLRISVPSRVPSIEVRQDSVKSN</sequence>
<dbReference type="CDD" id="cd02891">
    <property type="entry name" value="A2M_like"/>
    <property type="match status" value="1"/>
</dbReference>
<dbReference type="PANTHER" id="PTHR40094">
    <property type="entry name" value="ALPHA-2-MACROGLOBULIN HOMOLOG"/>
    <property type="match status" value="1"/>
</dbReference>
<dbReference type="Pfam" id="PF21142">
    <property type="entry name" value="A2M_bMG2"/>
    <property type="match status" value="1"/>
</dbReference>
<dbReference type="PANTHER" id="PTHR40094:SF1">
    <property type="entry name" value="UBIQUITIN DOMAIN-CONTAINING PROTEIN"/>
    <property type="match status" value="1"/>
</dbReference>
<evidence type="ECO:0000256" key="2">
    <source>
        <dbReference type="SAM" id="SignalP"/>
    </source>
</evidence>
<feature type="chain" id="PRO_5045271837" evidence="2">
    <location>
        <begin position="36"/>
        <end position="1609"/>
    </location>
</feature>
<proteinExistence type="inferred from homology"/>
<gene>
    <name evidence="5" type="primary">yfhM</name>
    <name evidence="5" type="ORF">VST7929_03094</name>
</gene>
<dbReference type="Gene3D" id="1.50.10.20">
    <property type="match status" value="1"/>
</dbReference>
<feature type="domain" description="Alpha-2-macroglobulin bait region" evidence="3">
    <location>
        <begin position="713"/>
        <end position="854"/>
    </location>
</feature>
<dbReference type="InterPro" id="IPR002890">
    <property type="entry name" value="MG2"/>
</dbReference>
<dbReference type="InterPro" id="IPR049120">
    <property type="entry name" value="A2M_bMG2"/>
</dbReference>
<protein>
    <submittedName>
        <fullName evidence="5">Alpha-2-macroglobulin</fullName>
    </submittedName>
</protein>
<evidence type="ECO:0000256" key="1">
    <source>
        <dbReference type="ARBA" id="ARBA00010556"/>
    </source>
</evidence>
<dbReference type="InterPro" id="IPR001599">
    <property type="entry name" value="Macroglobln_a2"/>
</dbReference>